<dbReference type="Pfam" id="PF20684">
    <property type="entry name" value="Fung_rhodopsin"/>
    <property type="match status" value="1"/>
</dbReference>
<feature type="transmembrane region" description="Helical" evidence="16">
    <location>
        <begin position="823"/>
        <end position="844"/>
    </location>
</feature>
<dbReference type="Gene3D" id="3.40.50.1820">
    <property type="entry name" value="alpha/beta hydrolase"/>
    <property type="match status" value="1"/>
</dbReference>
<dbReference type="Pfam" id="PF08530">
    <property type="entry name" value="PepX_C"/>
    <property type="match status" value="1"/>
</dbReference>
<dbReference type="SUPFAM" id="SSF53474">
    <property type="entry name" value="alpha/beta-Hydrolases"/>
    <property type="match status" value="1"/>
</dbReference>
<evidence type="ECO:0000256" key="14">
    <source>
        <dbReference type="ARBA" id="ARBA00038359"/>
    </source>
</evidence>
<dbReference type="Pfam" id="PF05730">
    <property type="entry name" value="CFEM"/>
    <property type="match status" value="1"/>
</dbReference>
<feature type="domain" description="CFEM" evidence="17">
    <location>
        <begin position="617"/>
        <end position="726"/>
    </location>
</feature>
<feature type="transmembrane region" description="Helical" evidence="16">
    <location>
        <begin position="786"/>
        <end position="811"/>
    </location>
</feature>
<keyword evidence="5" id="KW-0964">Secreted</keyword>
<keyword evidence="12 15" id="KW-1015">Disulfide bond</keyword>
<dbReference type="InterPro" id="IPR000383">
    <property type="entry name" value="Xaa-Pro-like_dom"/>
</dbReference>
<dbReference type="SMART" id="SM00747">
    <property type="entry name" value="CFEM"/>
    <property type="match status" value="1"/>
</dbReference>
<comment type="similarity">
    <text evidence="14">Belongs to the SAT4 family.</text>
</comment>
<dbReference type="EMBL" id="KB020858">
    <property type="protein sequence ID" value="ELA29493.1"/>
    <property type="molecule type" value="Genomic_DNA"/>
</dbReference>
<dbReference type="NCBIfam" id="TIGR00976">
    <property type="entry name" value="CocE_NonD"/>
    <property type="match status" value="1"/>
</dbReference>
<dbReference type="PANTHER" id="PTHR33048:SF47">
    <property type="entry name" value="INTEGRAL MEMBRANE PROTEIN-RELATED"/>
    <property type="match status" value="1"/>
</dbReference>
<feature type="transmembrane region" description="Helical" evidence="16">
    <location>
        <begin position="714"/>
        <end position="733"/>
    </location>
</feature>
<feature type="disulfide bond" evidence="15">
    <location>
        <begin position="668"/>
        <end position="701"/>
    </location>
</feature>
<dbReference type="GO" id="GO:0008239">
    <property type="term" value="F:dipeptidyl-peptidase activity"/>
    <property type="evidence" value="ECO:0007669"/>
    <property type="project" value="InterPro"/>
</dbReference>
<dbReference type="SUPFAM" id="SSF49785">
    <property type="entry name" value="Galactose-binding domain-like"/>
    <property type="match status" value="1"/>
</dbReference>
<dbReference type="Gene3D" id="2.60.120.260">
    <property type="entry name" value="Galactose-binding domain-like"/>
    <property type="match status" value="1"/>
</dbReference>
<evidence type="ECO:0000256" key="16">
    <source>
        <dbReference type="SAM" id="Phobius"/>
    </source>
</evidence>
<name>L2FUU3_COLFN</name>
<evidence type="ECO:0000256" key="6">
    <source>
        <dbReference type="ARBA" id="ARBA00022622"/>
    </source>
</evidence>
<dbReference type="Gene3D" id="1.10.3020.20">
    <property type="match status" value="1"/>
</dbReference>
<evidence type="ECO:0000256" key="5">
    <source>
        <dbReference type="ARBA" id="ARBA00022525"/>
    </source>
</evidence>
<feature type="transmembrane region" description="Helical" evidence="16">
    <location>
        <begin position="745"/>
        <end position="766"/>
    </location>
</feature>
<keyword evidence="10 16" id="KW-1133">Transmembrane helix</keyword>
<feature type="transmembrane region" description="Helical" evidence="16">
    <location>
        <begin position="906"/>
        <end position="931"/>
    </location>
</feature>
<dbReference type="InterPro" id="IPR008979">
    <property type="entry name" value="Galactose-bd-like_sf"/>
</dbReference>
<evidence type="ECO:0000256" key="11">
    <source>
        <dbReference type="ARBA" id="ARBA00023136"/>
    </source>
</evidence>
<keyword evidence="13" id="KW-0449">Lipoprotein</keyword>
<dbReference type="PANTHER" id="PTHR33048">
    <property type="entry name" value="PTH11-LIKE INTEGRAL MEMBRANE PROTEIN (AFU_ORTHOLOGUE AFUA_5G11245)"/>
    <property type="match status" value="1"/>
</dbReference>
<evidence type="ECO:0000256" key="4">
    <source>
        <dbReference type="ARBA" id="ARBA00010031"/>
    </source>
</evidence>
<keyword evidence="9 18" id="KW-0378">Hydrolase</keyword>
<evidence type="ECO:0000256" key="13">
    <source>
        <dbReference type="ARBA" id="ARBA00023288"/>
    </source>
</evidence>
<evidence type="ECO:0000256" key="15">
    <source>
        <dbReference type="PROSITE-ProRule" id="PRU01356"/>
    </source>
</evidence>
<evidence type="ECO:0000256" key="9">
    <source>
        <dbReference type="ARBA" id="ARBA00022801"/>
    </source>
</evidence>
<evidence type="ECO:0000256" key="12">
    <source>
        <dbReference type="ARBA" id="ARBA00023157"/>
    </source>
</evidence>
<dbReference type="GO" id="GO:0098552">
    <property type="term" value="C:side of membrane"/>
    <property type="evidence" value="ECO:0007669"/>
    <property type="project" value="UniProtKB-KW"/>
</dbReference>
<feature type="disulfide bond" evidence="15">
    <location>
        <begin position="659"/>
        <end position="666"/>
    </location>
</feature>
<keyword evidence="8" id="KW-0732">Signal</keyword>
<dbReference type="HOGENOM" id="CLU_013510_0_0_1"/>
<dbReference type="InterPro" id="IPR029058">
    <property type="entry name" value="AB_hydrolase_fold"/>
</dbReference>
<comment type="subcellular location">
    <subcellularLocation>
        <location evidence="2">Membrane</location>
        <topology evidence="2">Lipid-anchor</topology>
        <topology evidence="2">GPI-anchor</topology>
    </subcellularLocation>
    <subcellularLocation>
        <location evidence="1">Membrane</location>
        <topology evidence="1">Multi-pass membrane protein</topology>
    </subcellularLocation>
    <subcellularLocation>
        <location evidence="3">Secreted</location>
    </subcellularLocation>
</comment>
<evidence type="ECO:0000256" key="10">
    <source>
        <dbReference type="ARBA" id="ARBA00022989"/>
    </source>
</evidence>
<feature type="disulfide bond" evidence="15">
    <location>
        <begin position="645"/>
        <end position="685"/>
    </location>
</feature>
<dbReference type="AlphaFoldDB" id="L2FUU3"/>
<accession>L2FUU3</accession>
<keyword evidence="6" id="KW-0336">GPI-anchor</keyword>
<keyword evidence="6" id="KW-0325">Glycoprotein</keyword>
<dbReference type="InterPro" id="IPR013736">
    <property type="entry name" value="Xaa-Pro_dipept_C"/>
</dbReference>
<proteinExistence type="inferred from homology"/>
<comment type="similarity">
    <text evidence="4">Belongs to the RBT5 family.</text>
</comment>
<dbReference type="InterPro" id="IPR008427">
    <property type="entry name" value="Extracellular_membr_CFEM_dom"/>
</dbReference>
<keyword evidence="11 16" id="KW-0472">Membrane</keyword>
<evidence type="ECO:0000313" key="18">
    <source>
        <dbReference type="EMBL" id="ELA29493.1"/>
    </source>
</evidence>
<comment type="caution">
    <text evidence="15">Lacks conserved residue(s) required for the propagation of feature annotation.</text>
</comment>
<feature type="disulfide bond" evidence="15">
    <location>
        <begin position="649"/>
        <end position="680"/>
    </location>
</feature>
<dbReference type="Pfam" id="PF02129">
    <property type="entry name" value="Peptidase_S15"/>
    <property type="match status" value="1"/>
</dbReference>
<dbReference type="PROSITE" id="PS52012">
    <property type="entry name" value="CFEM"/>
    <property type="match status" value="1"/>
</dbReference>
<evidence type="ECO:0000256" key="8">
    <source>
        <dbReference type="ARBA" id="ARBA00022729"/>
    </source>
</evidence>
<sequence length="950" mass="107016">MNQEQFEKELARQLEIKDQALRLTRYKNGMSIDSKKARFPGFRQQKRNFKAGQQVEPGALPLSEDLVMHESVPMQLDDGTTLYSDIFLPASFQDLDSRYADPVPALVAWSPYGKQKGTTLLDDFPFRAGVPKERLSGLQKWEGPDPDFWCPRNYAVINVDTRGAYSSEGDLLIMGHQEAQDGASFITWVSKQPWCNGKVALTGNSWLAIAQWRIGSMRPPGLAALAPWEGFSDFYRHHMFSGGILFPGFHESISNTLATQGKLEDITSHGREHQLYDAYWEDKIAHPERINVPVYAAASWTNPVHTPGTFEAWEAVPDTVPKWLRIHNSQEWPDYYEDCNQKDLLRFFDRYLKTQKNDWETTPKVRLSVLHFGLVNQQDTVARPEADFPLARTRYTKLFLQGNNTLSLDPEAAESALPYDSQSGKQTFLYQFDKACETTGYFCAHLVMLCPEHTDMDVFVQVEKLSALKKPQAVQTIKPQNFVLQRLLKFMHDWNILPGGAGMAFHRGPSGCLRGSFALSRDEQRSKVYKPHYTFTEKISLKKGERRTLDIPMSPSGMFWEKADHLRLTIQGSAVVPFALPGLEMHSTDNKGLHVVHCGGDEQETKSERKLAQTRMRSSHLFALLVGCFAILAGASPSISDYPPCAVACIIDALPQSPCSGLNQTCLCADPVFNEEVSGCVKQGCTVSEALNVANMTWADCGFPLTDNTAIPRYLTGFLFILPVTFISIRFLNKAISPTPWGADDACALAGFACAAAMIPIVYRLLALGLGRDIWTLQPYKITEFLKLVFTTQIFYITGLATIKASMLFFYLRVFPSVPFRRLLWATQGFNALIFFLYTVLTFSQCRPLQKYWLGWSGDQPGVCMDFNLLVLTHVGFNIALDIWMLILPLTQLYKLKLGLKKKIGVIMMFSVGLFLTAVSALRIQVVAHFATTNNITCKKRVSTHYRGYH</sequence>
<evidence type="ECO:0000256" key="1">
    <source>
        <dbReference type="ARBA" id="ARBA00004141"/>
    </source>
</evidence>
<dbReference type="InterPro" id="IPR005674">
    <property type="entry name" value="CocE/Ser_esterase"/>
</dbReference>
<evidence type="ECO:0000256" key="2">
    <source>
        <dbReference type="ARBA" id="ARBA00004589"/>
    </source>
</evidence>
<protein>
    <submittedName>
        <fullName evidence="18">Hydrolase CocE/NonD family protein</fullName>
    </submittedName>
</protein>
<keyword evidence="7 16" id="KW-0812">Transmembrane</keyword>
<feature type="transmembrane region" description="Helical" evidence="16">
    <location>
        <begin position="875"/>
        <end position="894"/>
    </location>
</feature>
<dbReference type="InterPro" id="IPR049326">
    <property type="entry name" value="Rhodopsin_dom_fungi"/>
</dbReference>
<dbReference type="SMART" id="SM00939">
    <property type="entry name" value="PepX_C"/>
    <property type="match status" value="1"/>
</dbReference>
<reference evidence="18" key="1">
    <citation type="submission" date="2012-08" db="EMBL/GenBank/DDBJ databases">
        <title>Genome analysis of Colletotrichum orbiculare and Colletotrichum fructicola.</title>
        <authorList>
            <person name="Gan P.H.P."/>
            <person name="Ikeda K."/>
            <person name="Irieda H."/>
            <person name="Narusaka M."/>
            <person name="O'Connell R.J."/>
            <person name="Narusaka Y."/>
            <person name="Takano Y."/>
            <person name="Kubo Y."/>
            <person name="Shirasu K."/>
        </authorList>
    </citation>
    <scope>NUCLEOTIDE SEQUENCE</scope>
    <source>
        <strain evidence="18">Nara gc5</strain>
    </source>
</reference>
<organism evidence="18">
    <name type="scientific">Colletotrichum fructicola (strain Nara gc5)</name>
    <name type="common">Anthracnose fungus</name>
    <name type="synonym">Colletotrichum gloeosporioides (strain Nara gc5)</name>
    <dbReference type="NCBI Taxonomy" id="1213859"/>
    <lineage>
        <taxon>Eukaryota</taxon>
        <taxon>Fungi</taxon>
        <taxon>Dikarya</taxon>
        <taxon>Ascomycota</taxon>
        <taxon>Pezizomycotina</taxon>
        <taxon>Sordariomycetes</taxon>
        <taxon>Hypocreomycetidae</taxon>
        <taxon>Glomerellales</taxon>
        <taxon>Glomerellaceae</taxon>
        <taxon>Colletotrichum</taxon>
        <taxon>Colletotrichum gloeosporioides species complex</taxon>
    </lineage>
</organism>
<evidence type="ECO:0000256" key="7">
    <source>
        <dbReference type="ARBA" id="ARBA00022692"/>
    </source>
</evidence>
<dbReference type="GO" id="GO:0005576">
    <property type="term" value="C:extracellular region"/>
    <property type="evidence" value="ECO:0007669"/>
    <property type="project" value="UniProtKB-SubCell"/>
</dbReference>
<gene>
    <name evidence="18" type="ORF">CGGC5_1173</name>
</gene>
<evidence type="ECO:0000259" key="17">
    <source>
        <dbReference type="PROSITE" id="PS52012"/>
    </source>
</evidence>
<evidence type="ECO:0000256" key="3">
    <source>
        <dbReference type="ARBA" id="ARBA00004613"/>
    </source>
</evidence>
<dbReference type="InterPro" id="IPR052337">
    <property type="entry name" value="SAT4-like"/>
</dbReference>